<proteinExistence type="predicted"/>
<comment type="caution">
    <text evidence="2">The sequence shown here is derived from an EMBL/GenBank/DDBJ whole genome shotgun (WGS) entry which is preliminary data.</text>
</comment>
<dbReference type="Proteomes" id="UP000499080">
    <property type="component" value="Unassembled WGS sequence"/>
</dbReference>
<name>A0A4Y2PJ87_ARAVE</name>
<keyword evidence="3" id="KW-1185">Reference proteome</keyword>
<feature type="region of interest" description="Disordered" evidence="1">
    <location>
        <begin position="42"/>
        <end position="98"/>
    </location>
</feature>
<evidence type="ECO:0000313" key="3">
    <source>
        <dbReference type="Proteomes" id="UP000499080"/>
    </source>
</evidence>
<protein>
    <submittedName>
        <fullName evidence="2">Uncharacterized protein</fullName>
    </submittedName>
</protein>
<dbReference type="AlphaFoldDB" id="A0A4Y2PJ87"/>
<evidence type="ECO:0000313" key="2">
    <source>
        <dbReference type="EMBL" id="GBN50257.1"/>
    </source>
</evidence>
<organism evidence="2 3">
    <name type="scientific">Araneus ventricosus</name>
    <name type="common">Orbweaver spider</name>
    <name type="synonym">Epeira ventricosa</name>
    <dbReference type="NCBI Taxonomy" id="182803"/>
    <lineage>
        <taxon>Eukaryota</taxon>
        <taxon>Metazoa</taxon>
        <taxon>Ecdysozoa</taxon>
        <taxon>Arthropoda</taxon>
        <taxon>Chelicerata</taxon>
        <taxon>Arachnida</taxon>
        <taxon>Araneae</taxon>
        <taxon>Araneomorphae</taxon>
        <taxon>Entelegynae</taxon>
        <taxon>Araneoidea</taxon>
        <taxon>Araneidae</taxon>
        <taxon>Araneus</taxon>
    </lineage>
</organism>
<gene>
    <name evidence="2" type="ORF">AVEN_39137_1</name>
</gene>
<sequence>MIMIFVFKSTHYYDEEEKMLKIIHHCSLSNCIFLGKPMKNKKNLQLQPQPQPQKYKRKKNKSRGKKRQDKTPEPTGPGGPQLEKHQPLAYPITKEFKK</sequence>
<evidence type="ECO:0000256" key="1">
    <source>
        <dbReference type="SAM" id="MobiDB-lite"/>
    </source>
</evidence>
<reference evidence="2 3" key="1">
    <citation type="journal article" date="2019" name="Sci. Rep.">
        <title>Orb-weaving spider Araneus ventricosus genome elucidates the spidroin gene catalogue.</title>
        <authorList>
            <person name="Kono N."/>
            <person name="Nakamura H."/>
            <person name="Ohtoshi R."/>
            <person name="Moran D.A.P."/>
            <person name="Shinohara A."/>
            <person name="Yoshida Y."/>
            <person name="Fujiwara M."/>
            <person name="Mori M."/>
            <person name="Tomita M."/>
            <person name="Arakawa K."/>
        </authorList>
    </citation>
    <scope>NUCLEOTIDE SEQUENCE [LARGE SCALE GENOMIC DNA]</scope>
</reference>
<dbReference type="EMBL" id="BGPR01132962">
    <property type="protein sequence ID" value="GBN50257.1"/>
    <property type="molecule type" value="Genomic_DNA"/>
</dbReference>
<feature type="compositionally biased region" description="Basic residues" evidence="1">
    <location>
        <begin position="54"/>
        <end position="68"/>
    </location>
</feature>
<accession>A0A4Y2PJ87</accession>